<comment type="caution">
    <text evidence="2">The sequence shown here is derived from an EMBL/GenBank/DDBJ whole genome shotgun (WGS) entry which is preliminary data.</text>
</comment>
<name>A0ABS4M9U7_9ACTN</name>
<evidence type="ECO:0000256" key="1">
    <source>
        <dbReference type="SAM" id="Phobius"/>
    </source>
</evidence>
<keyword evidence="1" id="KW-0472">Membrane</keyword>
<accession>A0ABS4M9U7</accession>
<dbReference type="Proteomes" id="UP001519309">
    <property type="component" value="Unassembled WGS sequence"/>
</dbReference>
<organism evidence="2 3">
    <name type="scientific">Streptomyces griseochromogenes</name>
    <dbReference type="NCBI Taxonomy" id="68214"/>
    <lineage>
        <taxon>Bacteria</taxon>
        <taxon>Bacillati</taxon>
        <taxon>Actinomycetota</taxon>
        <taxon>Actinomycetes</taxon>
        <taxon>Kitasatosporales</taxon>
        <taxon>Streptomycetaceae</taxon>
        <taxon>Streptomyces</taxon>
    </lineage>
</organism>
<keyword evidence="3" id="KW-1185">Reference proteome</keyword>
<feature type="transmembrane region" description="Helical" evidence="1">
    <location>
        <begin position="6"/>
        <end position="28"/>
    </location>
</feature>
<gene>
    <name evidence="2" type="ORF">J2Z21_009468</name>
</gene>
<protein>
    <submittedName>
        <fullName evidence="2">Uncharacterized protein</fullName>
    </submittedName>
</protein>
<keyword evidence="1" id="KW-0812">Transmembrane</keyword>
<sequence>MGTAVTVGLFCAVLAISFAVVTALHILLAPRGRA</sequence>
<reference evidence="2 3" key="1">
    <citation type="submission" date="2021-03" db="EMBL/GenBank/DDBJ databases">
        <title>Genomic Encyclopedia of Type Strains, Phase IV (KMG-IV): sequencing the most valuable type-strain genomes for metagenomic binning, comparative biology and taxonomic classification.</title>
        <authorList>
            <person name="Goeker M."/>
        </authorList>
    </citation>
    <scope>NUCLEOTIDE SEQUENCE [LARGE SCALE GENOMIC DNA]</scope>
    <source>
        <strain evidence="2 3">DSM 40499</strain>
    </source>
</reference>
<evidence type="ECO:0000313" key="3">
    <source>
        <dbReference type="Proteomes" id="UP001519309"/>
    </source>
</evidence>
<keyword evidence="1" id="KW-1133">Transmembrane helix</keyword>
<evidence type="ECO:0000313" key="2">
    <source>
        <dbReference type="EMBL" id="MBP2056450.1"/>
    </source>
</evidence>
<proteinExistence type="predicted"/>
<dbReference type="EMBL" id="JAGGLP010000047">
    <property type="protein sequence ID" value="MBP2056450.1"/>
    <property type="molecule type" value="Genomic_DNA"/>
</dbReference>